<dbReference type="SUPFAM" id="SSF52091">
    <property type="entry name" value="SpoIIaa-like"/>
    <property type="match status" value="1"/>
</dbReference>
<accession>A0A1G4X013</accession>
<dbReference type="EMBL" id="CP059894">
    <property type="protein sequence ID" value="QNJ92021.1"/>
    <property type="molecule type" value="Genomic_DNA"/>
</dbReference>
<dbReference type="GO" id="GO:0043856">
    <property type="term" value="F:anti-sigma factor antagonist activity"/>
    <property type="evidence" value="ECO:0007669"/>
    <property type="project" value="InterPro"/>
</dbReference>
<dbReference type="RefSeq" id="WP_090364048.1">
    <property type="nucleotide sequence ID" value="NZ_CP059894.1"/>
</dbReference>
<evidence type="ECO:0000256" key="1">
    <source>
        <dbReference type="ARBA" id="ARBA00009013"/>
    </source>
</evidence>
<comment type="similarity">
    <text evidence="1 2">Belongs to the anti-sigma-factor antagonist family.</text>
</comment>
<reference evidence="4 7" key="3">
    <citation type="submission" date="2020-07" db="EMBL/GenBank/DDBJ databases">
        <title>Draft genome sequence of four isobutane-metabolizing strains capable of cometabolically degrading diverse ether contaminants.</title>
        <authorList>
            <person name="Chen W."/>
            <person name="Faulkner N."/>
            <person name="Smith C."/>
            <person name="Hyman M."/>
        </authorList>
    </citation>
    <scope>NUCLEOTIDE SEQUENCE [LARGE SCALE GENOMIC DNA]</scope>
    <source>
        <strain evidence="4 7">2A</strain>
    </source>
</reference>
<dbReference type="Proteomes" id="UP000515498">
    <property type="component" value="Chromosome"/>
</dbReference>
<evidence type="ECO:0000313" key="5">
    <source>
        <dbReference type="EMBL" id="SCX33088.1"/>
    </source>
</evidence>
<protein>
    <recommendedName>
        <fullName evidence="2">Anti-sigma factor antagonist</fullName>
    </recommendedName>
</protein>
<dbReference type="PROSITE" id="PS50801">
    <property type="entry name" value="STAS"/>
    <property type="match status" value="1"/>
</dbReference>
<reference evidence="6" key="1">
    <citation type="submission" date="2016-10" db="EMBL/GenBank/DDBJ databases">
        <authorList>
            <person name="Varghese N."/>
            <person name="Submissions S."/>
        </authorList>
    </citation>
    <scope>NUCLEOTIDE SEQUENCE [LARGE SCALE GENOMIC DNA]</scope>
    <source>
        <strain evidence="6">UNC267MFSha1.1M11</strain>
    </source>
</reference>
<organism evidence="5 6">
    <name type="scientific">Mycolicibacterium fluoranthenivorans</name>
    <dbReference type="NCBI Taxonomy" id="258505"/>
    <lineage>
        <taxon>Bacteria</taxon>
        <taxon>Bacillati</taxon>
        <taxon>Actinomycetota</taxon>
        <taxon>Actinomycetes</taxon>
        <taxon>Mycobacteriales</taxon>
        <taxon>Mycobacteriaceae</taxon>
        <taxon>Mycolicibacterium</taxon>
    </lineage>
</organism>
<dbReference type="EMBL" id="FMUB01000016">
    <property type="protein sequence ID" value="SCX33088.1"/>
    <property type="molecule type" value="Genomic_DNA"/>
</dbReference>
<dbReference type="PANTHER" id="PTHR33495">
    <property type="entry name" value="ANTI-SIGMA FACTOR ANTAGONIST TM_1081-RELATED-RELATED"/>
    <property type="match status" value="1"/>
</dbReference>
<dbReference type="Gene3D" id="3.30.750.24">
    <property type="entry name" value="STAS domain"/>
    <property type="match status" value="1"/>
</dbReference>
<feature type="domain" description="STAS" evidence="3">
    <location>
        <begin position="17"/>
        <end position="125"/>
    </location>
</feature>
<dbReference type="CDD" id="cd07043">
    <property type="entry name" value="STAS_anti-anti-sigma_factors"/>
    <property type="match status" value="1"/>
</dbReference>
<reference evidence="5" key="2">
    <citation type="submission" date="2016-10" db="EMBL/GenBank/DDBJ databases">
        <authorList>
            <person name="de Groot N.N."/>
        </authorList>
    </citation>
    <scope>NUCLEOTIDE SEQUENCE [LARGE SCALE GENOMIC DNA]</scope>
    <source>
        <strain evidence="5">UNC267MFSha1.1M11</strain>
    </source>
</reference>
<dbReference type="NCBIfam" id="TIGR00377">
    <property type="entry name" value="ant_ant_sig"/>
    <property type="match status" value="1"/>
</dbReference>
<evidence type="ECO:0000256" key="2">
    <source>
        <dbReference type="RuleBase" id="RU003749"/>
    </source>
</evidence>
<dbReference type="AlphaFoldDB" id="A0A1G4X013"/>
<dbReference type="Pfam" id="PF01740">
    <property type="entry name" value="STAS"/>
    <property type="match status" value="1"/>
</dbReference>
<dbReference type="Proteomes" id="UP000199707">
    <property type="component" value="Unassembled WGS sequence"/>
</dbReference>
<dbReference type="InterPro" id="IPR002645">
    <property type="entry name" value="STAS_dom"/>
</dbReference>
<dbReference type="STRING" id="1502745.SAMN02799620_05835"/>
<name>A0A1G4X013_9MYCO</name>
<gene>
    <name evidence="4" type="ORF">HZU40_28255</name>
    <name evidence="5" type="ORF">SAMN02799620_05835</name>
</gene>
<dbReference type="PANTHER" id="PTHR33495:SF2">
    <property type="entry name" value="ANTI-SIGMA FACTOR ANTAGONIST TM_1081-RELATED"/>
    <property type="match status" value="1"/>
</dbReference>
<evidence type="ECO:0000313" key="6">
    <source>
        <dbReference type="Proteomes" id="UP000199707"/>
    </source>
</evidence>
<evidence type="ECO:0000259" key="3">
    <source>
        <dbReference type="PROSITE" id="PS50801"/>
    </source>
</evidence>
<evidence type="ECO:0000313" key="7">
    <source>
        <dbReference type="Proteomes" id="UP000515498"/>
    </source>
</evidence>
<dbReference type="KEGG" id="mflu:HZU40_28255"/>
<evidence type="ECO:0000313" key="4">
    <source>
        <dbReference type="EMBL" id="QNJ92021.1"/>
    </source>
</evidence>
<sequence length="127" mass="12878">MSQQDPDARATSAANTCEIAERRVGAVIVIEVSGTVDMITSPQLEAALTSAMTGAPQAIVVDLSAVTFLASTGMGVLIAARDELPATTPLAVVADGPATSRPLDLIGFADILNMRPTLDAALSVVTG</sequence>
<proteinExistence type="inferred from homology"/>
<dbReference type="InterPro" id="IPR036513">
    <property type="entry name" value="STAS_dom_sf"/>
</dbReference>
<dbReference type="InterPro" id="IPR003658">
    <property type="entry name" value="Anti-sigma_ant"/>
</dbReference>